<feature type="chain" id="PRO_5046611465" description="Lumazine-binding protein" evidence="1">
    <location>
        <begin position="23"/>
        <end position="139"/>
    </location>
</feature>
<reference evidence="3" key="1">
    <citation type="journal article" date="2019" name="Int. J. Syst. Evol. Microbiol.">
        <title>The Global Catalogue of Microorganisms (GCM) 10K type strain sequencing project: providing services to taxonomists for standard genome sequencing and annotation.</title>
        <authorList>
            <consortium name="The Broad Institute Genomics Platform"/>
            <consortium name="The Broad Institute Genome Sequencing Center for Infectious Disease"/>
            <person name="Wu L."/>
            <person name="Ma J."/>
        </authorList>
    </citation>
    <scope>NUCLEOTIDE SEQUENCE [LARGE SCALE GENOMIC DNA]</scope>
    <source>
        <strain evidence="3">JCM 17705</strain>
    </source>
</reference>
<comment type="caution">
    <text evidence="2">The sequence shown here is derived from an EMBL/GenBank/DDBJ whole genome shotgun (WGS) entry which is preliminary data.</text>
</comment>
<dbReference type="SUPFAM" id="SSF54427">
    <property type="entry name" value="NTF2-like"/>
    <property type="match status" value="1"/>
</dbReference>
<accession>A0ABP8FNP8</accession>
<dbReference type="InterPro" id="IPR032710">
    <property type="entry name" value="NTF2-like_dom_sf"/>
</dbReference>
<organism evidence="2 3">
    <name type="scientific">Mucilaginibacter gynuensis</name>
    <dbReference type="NCBI Taxonomy" id="1302236"/>
    <lineage>
        <taxon>Bacteria</taxon>
        <taxon>Pseudomonadati</taxon>
        <taxon>Bacteroidota</taxon>
        <taxon>Sphingobacteriia</taxon>
        <taxon>Sphingobacteriales</taxon>
        <taxon>Sphingobacteriaceae</taxon>
        <taxon>Mucilaginibacter</taxon>
    </lineage>
</organism>
<keyword evidence="1" id="KW-0732">Signal</keyword>
<feature type="signal peptide" evidence="1">
    <location>
        <begin position="1"/>
        <end position="22"/>
    </location>
</feature>
<dbReference type="Proteomes" id="UP001500582">
    <property type="component" value="Unassembled WGS sequence"/>
</dbReference>
<name>A0ABP8FNP8_9SPHI</name>
<dbReference type="Gene3D" id="3.10.450.50">
    <property type="match status" value="1"/>
</dbReference>
<evidence type="ECO:0000313" key="3">
    <source>
        <dbReference type="Proteomes" id="UP001500582"/>
    </source>
</evidence>
<evidence type="ECO:0000256" key="1">
    <source>
        <dbReference type="SAM" id="SignalP"/>
    </source>
</evidence>
<evidence type="ECO:0000313" key="2">
    <source>
        <dbReference type="EMBL" id="GAA4307872.1"/>
    </source>
</evidence>
<gene>
    <name evidence="2" type="ORF">GCM10023149_01560</name>
</gene>
<keyword evidence="3" id="KW-1185">Reference proteome</keyword>
<dbReference type="InterPro" id="IPR039437">
    <property type="entry name" value="FrzH/put_lumazine-bd"/>
</dbReference>
<dbReference type="RefSeq" id="WP_345209065.1">
    <property type="nucleotide sequence ID" value="NZ_BAABFT010000001.1"/>
</dbReference>
<protein>
    <recommendedName>
        <fullName evidence="4">Lumazine-binding protein</fullName>
    </recommendedName>
</protein>
<proteinExistence type="predicted"/>
<dbReference type="Pfam" id="PF12893">
    <property type="entry name" value="Lumazine_bd_2"/>
    <property type="match status" value="1"/>
</dbReference>
<sequence length="139" mass="15180">MKTLKSILLGLALIIVTNVVKADDVAKLTKDHAVSTYVDALAHGKIEGLTEVLDSNAKFSIMRGNKVISYGKNEMLNFYQTTADTEQNCTVNSSTVENNGEVAIVKIDMHYNGFTRSNLVTVANTGDGWKITNVHSVFK</sequence>
<dbReference type="EMBL" id="BAABFT010000001">
    <property type="protein sequence ID" value="GAA4307872.1"/>
    <property type="molecule type" value="Genomic_DNA"/>
</dbReference>
<evidence type="ECO:0008006" key="4">
    <source>
        <dbReference type="Google" id="ProtNLM"/>
    </source>
</evidence>